<sequence length="139" mass="15744">MAVDLVNLPRKMKEQMAIQEAASAGIQSLEHLIRLLNSSQSQNQNPHHLDSLSLPMVGELRGSALIFHASFCFLSELHSLSLFTSFIHLWWWVFRTQLLLLQSIKAGKGKSSFDLKCRFAFTLSLSFGALIFLCYFLVL</sequence>
<feature type="transmembrane region" description="Helical" evidence="1">
    <location>
        <begin position="115"/>
        <end position="138"/>
    </location>
</feature>
<dbReference type="EMBL" id="JAWXYG010000013">
    <property type="protein sequence ID" value="KAK4254884.1"/>
    <property type="molecule type" value="Genomic_DNA"/>
</dbReference>
<protein>
    <submittedName>
        <fullName evidence="2">Uncharacterized protein</fullName>
    </submittedName>
</protein>
<gene>
    <name evidence="2" type="ORF">QN277_007961</name>
</gene>
<keyword evidence="1" id="KW-0472">Membrane</keyword>
<keyword evidence="1" id="KW-0812">Transmembrane</keyword>
<keyword evidence="3" id="KW-1185">Reference proteome</keyword>
<organism evidence="2 3">
    <name type="scientific">Acacia crassicarpa</name>
    <name type="common">northern wattle</name>
    <dbReference type="NCBI Taxonomy" id="499986"/>
    <lineage>
        <taxon>Eukaryota</taxon>
        <taxon>Viridiplantae</taxon>
        <taxon>Streptophyta</taxon>
        <taxon>Embryophyta</taxon>
        <taxon>Tracheophyta</taxon>
        <taxon>Spermatophyta</taxon>
        <taxon>Magnoliopsida</taxon>
        <taxon>eudicotyledons</taxon>
        <taxon>Gunneridae</taxon>
        <taxon>Pentapetalae</taxon>
        <taxon>rosids</taxon>
        <taxon>fabids</taxon>
        <taxon>Fabales</taxon>
        <taxon>Fabaceae</taxon>
        <taxon>Caesalpinioideae</taxon>
        <taxon>mimosoid clade</taxon>
        <taxon>Acacieae</taxon>
        <taxon>Acacia</taxon>
    </lineage>
</organism>
<reference evidence="2" key="1">
    <citation type="submission" date="2023-10" db="EMBL/GenBank/DDBJ databases">
        <title>Chromosome-level genome of the transformable northern wattle, Acacia crassicarpa.</title>
        <authorList>
            <person name="Massaro I."/>
            <person name="Sinha N.R."/>
            <person name="Poethig S."/>
            <person name="Leichty A.R."/>
        </authorList>
    </citation>
    <scope>NUCLEOTIDE SEQUENCE</scope>
    <source>
        <strain evidence="2">Acra3RX</strain>
        <tissue evidence="2">Leaf</tissue>
    </source>
</reference>
<accession>A0AAE1JKN8</accession>
<name>A0AAE1JKN8_9FABA</name>
<evidence type="ECO:0000313" key="3">
    <source>
        <dbReference type="Proteomes" id="UP001293593"/>
    </source>
</evidence>
<evidence type="ECO:0000256" key="1">
    <source>
        <dbReference type="SAM" id="Phobius"/>
    </source>
</evidence>
<dbReference type="Proteomes" id="UP001293593">
    <property type="component" value="Unassembled WGS sequence"/>
</dbReference>
<feature type="transmembrane region" description="Helical" evidence="1">
    <location>
        <begin position="65"/>
        <end position="94"/>
    </location>
</feature>
<comment type="caution">
    <text evidence="2">The sequence shown here is derived from an EMBL/GenBank/DDBJ whole genome shotgun (WGS) entry which is preliminary data.</text>
</comment>
<dbReference type="AlphaFoldDB" id="A0AAE1JKN8"/>
<evidence type="ECO:0000313" key="2">
    <source>
        <dbReference type="EMBL" id="KAK4254884.1"/>
    </source>
</evidence>
<keyword evidence="1" id="KW-1133">Transmembrane helix</keyword>
<proteinExistence type="predicted"/>